<reference evidence="5 6" key="1">
    <citation type="submission" date="2019-02" db="EMBL/GenBank/DDBJ databases">
        <title>Deep-cultivation of Planctomycetes and their phenomic and genomic characterization uncovers novel biology.</title>
        <authorList>
            <person name="Wiegand S."/>
            <person name="Jogler M."/>
            <person name="Boedeker C."/>
            <person name="Pinto D."/>
            <person name="Vollmers J."/>
            <person name="Rivas-Marin E."/>
            <person name="Kohn T."/>
            <person name="Peeters S.H."/>
            <person name="Heuer A."/>
            <person name="Rast P."/>
            <person name="Oberbeckmann S."/>
            <person name="Bunk B."/>
            <person name="Jeske O."/>
            <person name="Meyerdierks A."/>
            <person name="Storesund J.E."/>
            <person name="Kallscheuer N."/>
            <person name="Luecker S."/>
            <person name="Lage O.M."/>
            <person name="Pohl T."/>
            <person name="Merkel B.J."/>
            <person name="Hornburger P."/>
            <person name="Mueller R.-W."/>
            <person name="Bruemmer F."/>
            <person name="Labrenz M."/>
            <person name="Spormann A.M."/>
            <person name="Op den Camp H."/>
            <person name="Overmann J."/>
            <person name="Amann R."/>
            <person name="Jetten M.S.M."/>
            <person name="Mascher T."/>
            <person name="Medema M.H."/>
            <person name="Devos D.P."/>
            <person name="Kaster A.-K."/>
            <person name="Ovreas L."/>
            <person name="Rohde M."/>
            <person name="Galperin M.Y."/>
            <person name="Jogler C."/>
        </authorList>
    </citation>
    <scope>NUCLEOTIDE SEQUENCE [LARGE SCALE GENOMIC DNA]</scope>
    <source>
        <strain evidence="5 6">ElP</strain>
    </source>
</reference>
<dbReference type="Proteomes" id="UP000317835">
    <property type="component" value="Chromosome"/>
</dbReference>
<dbReference type="Gene3D" id="3.40.50.2000">
    <property type="entry name" value="Glycogen Phosphorylase B"/>
    <property type="match status" value="2"/>
</dbReference>
<dbReference type="OrthoDB" id="9781413at2"/>
<sequence length="440" mass="47837">MRRIALISDHASPLATLGGVDGGGQNVYVGQLARHLVARGDRVDIFTRRDAGNLPDIVPWGEGGRVIHVPAGPAGRVRKEELLPYMGEFIEFVLRHCRRRPYDLVHANFFLSALVAAEVKRVVETPFVVTFHALGRVRRLHQGGADAFPEERLAIEDRAVREADRIIAECPQDEDDLHILYGADPARIRTVPCGFDPDEFRPLSKPLARAMLGLDGHGPILLQLGRMVPRKGVDNVIRGLALLRNGSGIPARLLIVGGESSTPDPRLTPEIGRLMAIAEREGVADAVTFVGSRGRDALNAYYSAADVFITTPWYEPFGITPLEAMACGTPVVGSAVGGIRSTVQDGRTGYLVPPEDPPALAARLADLLGDPERLRAFGRRAVHVARSRYTWARVAESVSAVYEELIPSHYSGCARAWANRSTSSARPAFRPETPGIRPSS</sequence>
<evidence type="ECO:0000259" key="3">
    <source>
        <dbReference type="Pfam" id="PF00534"/>
    </source>
</evidence>
<proteinExistence type="predicted"/>
<dbReference type="InterPro" id="IPR001296">
    <property type="entry name" value="Glyco_trans_1"/>
</dbReference>
<dbReference type="KEGG" id="tpla:ElP_41860"/>
<evidence type="ECO:0000256" key="1">
    <source>
        <dbReference type="ARBA" id="ARBA00022676"/>
    </source>
</evidence>
<organism evidence="5 6">
    <name type="scientific">Tautonia plasticadhaerens</name>
    <dbReference type="NCBI Taxonomy" id="2527974"/>
    <lineage>
        <taxon>Bacteria</taxon>
        <taxon>Pseudomonadati</taxon>
        <taxon>Planctomycetota</taxon>
        <taxon>Planctomycetia</taxon>
        <taxon>Isosphaerales</taxon>
        <taxon>Isosphaeraceae</taxon>
        <taxon>Tautonia</taxon>
    </lineage>
</organism>
<gene>
    <name evidence="5" type="primary">mshA_7</name>
    <name evidence="5" type="ORF">ElP_41860</name>
</gene>
<dbReference type="Pfam" id="PF00534">
    <property type="entry name" value="Glycos_transf_1"/>
    <property type="match status" value="1"/>
</dbReference>
<name>A0A518H604_9BACT</name>
<keyword evidence="6" id="KW-1185">Reference proteome</keyword>
<evidence type="ECO:0000313" key="6">
    <source>
        <dbReference type="Proteomes" id="UP000317835"/>
    </source>
</evidence>
<dbReference type="RefSeq" id="WP_145272407.1">
    <property type="nucleotide sequence ID" value="NZ_CP036426.1"/>
</dbReference>
<protein>
    <submittedName>
        <fullName evidence="5">D-inositol 3-phosphate glycosyltransferase</fullName>
        <ecNumber evidence="5">2.4.1.250</ecNumber>
    </submittedName>
</protein>
<keyword evidence="1 5" id="KW-0328">Glycosyltransferase</keyword>
<dbReference type="PANTHER" id="PTHR12526">
    <property type="entry name" value="GLYCOSYLTRANSFERASE"/>
    <property type="match status" value="1"/>
</dbReference>
<evidence type="ECO:0000259" key="4">
    <source>
        <dbReference type="Pfam" id="PF13439"/>
    </source>
</evidence>
<dbReference type="EMBL" id="CP036426">
    <property type="protein sequence ID" value="QDV36267.1"/>
    <property type="molecule type" value="Genomic_DNA"/>
</dbReference>
<dbReference type="Pfam" id="PF13439">
    <property type="entry name" value="Glyco_transf_4"/>
    <property type="match status" value="1"/>
</dbReference>
<dbReference type="AlphaFoldDB" id="A0A518H604"/>
<dbReference type="EC" id="2.4.1.250" evidence="5"/>
<feature type="domain" description="Glycosyl transferase family 1" evidence="3">
    <location>
        <begin position="209"/>
        <end position="381"/>
    </location>
</feature>
<accession>A0A518H604</accession>
<evidence type="ECO:0000313" key="5">
    <source>
        <dbReference type="EMBL" id="QDV36267.1"/>
    </source>
</evidence>
<feature type="domain" description="Glycosyltransferase subfamily 4-like N-terminal" evidence="4">
    <location>
        <begin position="23"/>
        <end position="198"/>
    </location>
</feature>
<dbReference type="SUPFAM" id="SSF53756">
    <property type="entry name" value="UDP-Glycosyltransferase/glycogen phosphorylase"/>
    <property type="match status" value="1"/>
</dbReference>
<keyword evidence="2 5" id="KW-0808">Transferase</keyword>
<evidence type="ECO:0000256" key="2">
    <source>
        <dbReference type="ARBA" id="ARBA00022679"/>
    </source>
</evidence>
<dbReference type="GO" id="GO:0102710">
    <property type="term" value="F:D-inositol-3-phosphate glycosyltransferase activity"/>
    <property type="evidence" value="ECO:0007669"/>
    <property type="project" value="UniProtKB-EC"/>
</dbReference>
<dbReference type="InterPro" id="IPR028098">
    <property type="entry name" value="Glyco_trans_4-like_N"/>
</dbReference>
<dbReference type="PANTHER" id="PTHR12526:SF510">
    <property type="entry name" value="D-INOSITOL 3-PHOSPHATE GLYCOSYLTRANSFERASE"/>
    <property type="match status" value="1"/>
</dbReference>